<dbReference type="AlphaFoldDB" id="A0A2N5KYP5"/>
<dbReference type="PIRSF" id="PIRSF029215">
    <property type="entry name" value="UCP029215"/>
    <property type="match status" value="1"/>
</dbReference>
<accession>A0A2N5KYP5</accession>
<dbReference type="EMBL" id="PKIW01000020">
    <property type="protein sequence ID" value="PLT11354.1"/>
    <property type="molecule type" value="Genomic_DNA"/>
</dbReference>
<feature type="region of interest" description="Disordered" evidence="1">
    <location>
        <begin position="249"/>
        <end position="293"/>
    </location>
</feature>
<comment type="caution">
    <text evidence="2">The sequence shown here is derived from an EMBL/GenBank/DDBJ whole genome shotgun (WGS) entry which is preliminary data.</text>
</comment>
<protein>
    <submittedName>
        <fullName evidence="2">DUF2213 domain-containing protein</fullName>
    </submittedName>
</protein>
<dbReference type="Proteomes" id="UP000235119">
    <property type="component" value="Unassembled WGS sequence"/>
</dbReference>
<feature type="compositionally biased region" description="Basic and acidic residues" evidence="1">
    <location>
        <begin position="257"/>
        <end position="286"/>
    </location>
</feature>
<gene>
    <name evidence="2" type="ORF">CYJ79_05240</name>
</gene>
<evidence type="ECO:0000313" key="3">
    <source>
        <dbReference type="Proteomes" id="UP000235119"/>
    </source>
</evidence>
<dbReference type="RefSeq" id="WP_068812999.1">
    <property type="nucleotide sequence ID" value="NZ_MAKH01000007.1"/>
</dbReference>
<proteinExistence type="predicted"/>
<sequence>MGVIRYETTTPIDKFTIDPITGFLHVKNVPITCEGVRPYRQFDGQRIQEAKTPEELFSAATVDSANNKPVTDDHPTDANGNTIMVNCDNSQQFMKGFISDHARVDKATKTIRNDLTITDSKLINKIRHGKQELSIGFQMQLDPTKGELNGQAYDAKQTNIRINHVAIVDRGRAGHSVRLTADSAEEIPEDNEKKKGEKMDFTKVHTKQGDISVAVEDADKLTKLVGDADDSNSKLEKLIAERDKLNSQIKELQGSGDKNKKEAADAKKKAEEANSRADSAEEENNKLKSQLAGDAFEDRINKTLAFRERAKEVVGDSYDFAGKSEREVEEAALNKNWGERDYSDKSDDFVSGLYEGLFSTNAGGVSYGRTAGDSNEKTAVEKALEARQNLYEGGNE</sequence>
<dbReference type="Pfam" id="PF09979">
    <property type="entry name" value="DUF2213"/>
    <property type="match status" value="1"/>
</dbReference>
<evidence type="ECO:0000313" key="2">
    <source>
        <dbReference type="EMBL" id="PLT11354.1"/>
    </source>
</evidence>
<organism evidence="2 3">
    <name type="scientific">Lactobacillus crispatus</name>
    <dbReference type="NCBI Taxonomy" id="47770"/>
    <lineage>
        <taxon>Bacteria</taxon>
        <taxon>Bacillati</taxon>
        <taxon>Bacillota</taxon>
        <taxon>Bacilli</taxon>
        <taxon>Lactobacillales</taxon>
        <taxon>Lactobacillaceae</taxon>
        <taxon>Lactobacillus</taxon>
    </lineage>
</organism>
<name>A0A2N5KYP5_9LACO</name>
<reference evidence="2 3" key="1">
    <citation type="submission" date="2017-12" db="EMBL/GenBank/DDBJ databases">
        <title>Phylogenetic diversity of female urinary microbiome.</title>
        <authorList>
            <person name="Thomas-White K."/>
            <person name="Wolfe A.J."/>
        </authorList>
    </citation>
    <scope>NUCLEOTIDE SEQUENCE [LARGE SCALE GENOMIC DNA]</scope>
    <source>
        <strain evidence="2 3">UMB0085</strain>
    </source>
</reference>
<evidence type="ECO:0000256" key="1">
    <source>
        <dbReference type="SAM" id="MobiDB-lite"/>
    </source>
</evidence>
<dbReference type="InterPro" id="IPR016913">
    <property type="entry name" value="UCP029215"/>
</dbReference>